<evidence type="ECO:0000256" key="1">
    <source>
        <dbReference type="SAM" id="Phobius"/>
    </source>
</evidence>
<comment type="caution">
    <text evidence="2">The sequence shown here is derived from an EMBL/GenBank/DDBJ whole genome shotgun (WGS) entry which is preliminary data.</text>
</comment>
<sequence>MNAIISYFLNNWPNITLIVIFVYIVFRICLIGIKYYSHVKNMKEKIDSLPCRNNKNVLDKVERGLINLDKTVKSTNEMVAEICKWIMKNDNNMIDVFVKKQSPSKILPIGYSLLEETNAKKAVDHYMDFLIKELDSENPQAPYDVEDKALTVLMKNISHDLFSEVKSFLYNSPETITLIDPETSEERQIKPSIQIITELMSIYLRDKYLEQHPEIK</sequence>
<keyword evidence="1" id="KW-0812">Transmembrane</keyword>
<reference evidence="2" key="1">
    <citation type="submission" date="2019-03" db="EMBL/GenBank/DDBJ databases">
        <title>Single cell metagenomics reveals metabolic interactions within the superorganism composed of flagellate Streblomastix strix and complex community of Bacteroidetes bacteria on its surface.</title>
        <authorList>
            <person name="Treitli S.C."/>
            <person name="Kolisko M."/>
            <person name="Husnik F."/>
            <person name="Keeling P."/>
            <person name="Hampl V."/>
        </authorList>
    </citation>
    <scope>NUCLEOTIDE SEQUENCE</scope>
    <source>
        <strain evidence="2">STM</strain>
    </source>
</reference>
<accession>A0A5J4R5E3</accession>
<evidence type="ECO:0000313" key="2">
    <source>
        <dbReference type="EMBL" id="KAA6328912.1"/>
    </source>
</evidence>
<dbReference type="EMBL" id="SNRY01001733">
    <property type="protein sequence ID" value="KAA6328912.1"/>
    <property type="molecule type" value="Genomic_DNA"/>
</dbReference>
<name>A0A5J4R5E3_9ZZZZ</name>
<organism evidence="2">
    <name type="scientific">termite gut metagenome</name>
    <dbReference type="NCBI Taxonomy" id="433724"/>
    <lineage>
        <taxon>unclassified sequences</taxon>
        <taxon>metagenomes</taxon>
        <taxon>organismal metagenomes</taxon>
    </lineage>
</organism>
<keyword evidence="1" id="KW-0472">Membrane</keyword>
<proteinExistence type="predicted"/>
<dbReference type="AlphaFoldDB" id="A0A5J4R5E3"/>
<feature type="transmembrane region" description="Helical" evidence="1">
    <location>
        <begin position="15"/>
        <end position="36"/>
    </location>
</feature>
<keyword evidence="1" id="KW-1133">Transmembrane helix</keyword>
<gene>
    <name evidence="2" type="ORF">EZS27_022230</name>
</gene>
<protein>
    <submittedName>
        <fullName evidence="2">Uncharacterized protein</fullName>
    </submittedName>
</protein>